<keyword evidence="16" id="KW-0325">Glycoprotein</keyword>
<dbReference type="InterPro" id="IPR008979">
    <property type="entry name" value="Galactose-bd-like_sf"/>
</dbReference>
<keyword evidence="3" id="KW-1003">Cell membrane</keyword>
<dbReference type="PROSITE" id="PS00107">
    <property type="entry name" value="PROTEIN_KINASE_ATP"/>
    <property type="match status" value="1"/>
</dbReference>
<keyword evidence="10" id="KW-0418">Kinase</keyword>
<keyword evidence="15 27" id="KW-0675">Receptor</keyword>
<feature type="binding site" evidence="18 20">
    <location>
        <position position="618"/>
    </location>
    <ligand>
        <name>ATP</name>
        <dbReference type="ChEBI" id="CHEBI:30616"/>
    </ligand>
</feature>
<dbReference type="PROSITE" id="PS50105">
    <property type="entry name" value="SAM_DOMAIN"/>
    <property type="match status" value="1"/>
</dbReference>
<dbReference type="InterPro" id="IPR017441">
    <property type="entry name" value="Protein_kinase_ATP_BS"/>
</dbReference>
<dbReference type="SUPFAM" id="SSF49785">
    <property type="entry name" value="Galactose-binding domain-like"/>
    <property type="match status" value="1"/>
</dbReference>
<evidence type="ECO:0000259" key="26">
    <source>
        <dbReference type="PROSITE" id="PS51550"/>
    </source>
</evidence>
<dbReference type="SMART" id="SM00060">
    <property type="entry name" value="FN3"/>
    <property type="match status" value="2"/>
</dbReference>
<dbReference type="GO" id="GO:0005886">
    <property type="term" value="C:plasma membrane"/>
    <property type="evidence" value="ECO:0007669"/>
    <property type="project" value="UniProtKB-SubCell"/>
</dbReference>
<evidence type="ECO:0000256" key="2">
    <source>
        <dbReference type="ARBA" id="ARBA00011902"/>
    </source>
</evidence>
<dbReference type="SMART" id="SM00219">
    <property type="entry name" value="TyrKc"/>
    <property type="match status" value="1"/>
</dbReference>
<dbReference type="InterPro" id="IPR036116">
    <property type="entry name" value="FN3_sf"/>
</dbReference>
<evidence type="ECO:0000259" key="24">
    <source>
        <dbReference type="PROSITE" id="PS50105"/>
    </source>
</evidence>
<evidence type="ECO:0000256" key="17">
    <source>
        <dbReference type="PIRSR" id="PIRSR000666-1"/>
    </source>
</evidence>
<evidence type="ECO:0000256" key="5">
    <source>
        <dbReference type="ARBA" id="ARBA00022679"/>
    </source>
</evidence>
<keyword evidence="4" id="KW-0597">Phosphoprotein</keyword>
<dbReference type="CDD" id="cd12087">
    <property type="entry name" value="TM_EGFR-like"/>
    <property type="match status" value="1"/>
</dbReference>
<feature type="disulfide bond" evidence="19">
    <location>
        <begin position="66"/>
        <end position="176"/>
    </location>
</feature>
<keyword evidence="5" id="KW-0808">Transferase</keyword>
<evidence type="ECO:0000256" key="12">
    <source>
        <dbReference type="ARBA" id="ARBA00022989"/>
    </source>
</evidence>
<dbReference type="Gene3D" id="1.10.150.50">
    <property type="entry name" value="Transcription Factor, Ets-1"/>
    <property type="match status" value="1"/>
</dbReference>
<dbReference type="EC" id="2.7.10.1" evidence="2"/>
<dbReference type="InterPro" id="IPR003961">
    <property type="entry name" value="FN3_dom"/>
</dbReference>
<evidence type="ECO:0000256" key="21">
    <source>
        <dbReference type="SAM" id="Phobius"/>
    </source>
</evidence>
<evidence type="ECO:0000256" key="13">
    <source>
        <dbReference type="ARBA" id="ARBA00023136"/>
    </source>
</evidence>
<keyword evidence="12 21" id="KW-1133">Transmembrane helix</keyword>
<keyword evidence="8" id="KW-0677">Repeat</keyword>
<keyword evidence="19" id="KW-1015">Disulfide bond</keyword>
<dbReference type="Pfam" id="PF01404">
    <property type="entry name" value="Ephrin_lbd"/>
    <property type="match status" value="1"/>
</dbReference>
<evidence type="ECO:0000259" key="25">
    <source>
        <dbReference type="PROSITE" id="PS50853"/>
    </source>
</evidence>
<sequence length="938" mass="104939">MEHLLIAALIALALSSLASSKEKYLIETPDCSSCIWQWNNKAYFQFSRTVSPWYHPSGRLNRYDICNLHNSQEPNNWLRSYVIEVGDIETLDVTFRYLSRRCDPPVGFCKEYFYAYVWESNTSVADQQIPHPINAFQLYRPFANITRQSDQEKNLTVPLQVTSKYIVLGIRDQGGCRILYSVKVFYKVCGAETLEDSLVTLPSISTQVESTPVQGNCTANSVQSVPGNLTVVCDKDGEWNASRLESSCVCKEGFENMAGECKACSVGTYNDGKGFDCTVTPSEPRNASVYFLNDSSAVLTWLPPKITGTATNVSYDVHCLRSCEYFGSDCEDQTCNSGIDGQFTSKGLNTTIFTATKLSSFVNYTCKITAKNRVSKLADAATQTTDSKETFTYVNLRTKGSVPGTPEDITVTYLSETNSVTLSWFLKCKNGIIQEYGIEYFNMDDSSASKNLSTKDSEIQISGLPAGKTFKFQVYAVNNFGTGSPGVKEFLIPKGNVEKNLPLTFIAAASGGGAFVLIIVAVICFAFVVRGRRRSAQSIQKDYMRSLERGLDNNLSMDQRRYINPAEYLDLMELLQTFTTEVDRSKTKLNGLIGQGEFADVYKGSIQTQKGKLVVAVKVLRPGSSEKNQKDFLSEASIMGQFNHPNVIRLVGVVTQSCPMMILTEFLESGSLDHFLKTRKGKLTTIQLLGIARDVACGMVYLSGMNFIHRDLAARNILVGENLSCKVSDFGLSRELADDNPDSEYETQGGKIPVRWTAPEALQSRKFSSASDVWSYGVLFWEIMSFADRPYWEWNNYDVINRVESGYRLPSPMNCPKPVHNLMLNCWESDKTKRPTFADIVDNIDKLLRSPEDLNDGLSSVTEKFEVEPQQEFQSVDEWLQYINMDKYSEVFSAANINSMDKVTGLGDKELREMGIRLIGHRNKMNKSIKAMKGNSFQ</sequence>
<feature type="domain" description="Eph LBD" evidence="26">
    <location>
        <begin position="9"/>
        <end position="194"/>
    </location>
</feature>
<feature type="chain" id="PRO_5042260321" description="receptor protein-tyrosine kinase" evidence="22">
    <location>
        <begin position="21"/>
        <end position="938"/>
    </location>
</feature>
<keyword evidence="11 18" id="KW-0067">ATP-binding</keyword>
<dbReference type="InterPro" id="IPR013761">
    <property type="entry name" value="SAM/pointed_sf"/>
</dbReference>
<evidence type="ECO:0000256" key="9">
    <source>
        <dbReference type="ARBA" id="ARBA00022741"/>
    </source>
</evidence>
<feature type="domain" description="Protein kinase" evidence="23">
    <location>
        <begin position="587"/>
        <end position="848"/>
    </location>
</feature>
<dbReference type="GO" id="GO:0005005">
    <property type="term" value="F:transmembrane-ephrin receptor activity"/>
    <property type="evidence" value="ECO:0007669"/>
    <property type="project" value="TreeGrafter"/>
</dbReference>
<evidence type="ECO:0000256" key="19">
    <source>
        <dbReference type="PIRSR" id="PIRSR000666-3"/>
    </source>
</evidence>
<evidence type="ECO:0000313" key="28">
    <source>
        <dbReference type="Proteomes" id="UP001249851"/>
    </source>
</evidence>
<dbReference type="GO" id="GO:0007411">
    <property type="term" value="P:axon guidance"/>
    <property type="evidence" value="ECO:0007669"/>
    <property type="project" value="TreeGrafter"/>
</dbReference>
<evidence type="ECO:0000259" key="23">
    <source>
        <dbReference type="PROSITE" id="PS50011"/>
    </source>
</evidence>
<dbReference type="Gene3D" id="1.10.510.10">
    <property type="entry name" value="Transferase(Phosphotransferase) domain 1"/>
    <property type="match status" value="1"/>
</dbReference>
<feature type="domain" description="Fibronectin type-III" evidence="25">
    <location>
        <begin position="405"/>
        <end position="496"/>
    </location>
</feature>
<protein>
    <recommendedName>
        <fullName evidence="2">receptor protein-tyrosine kinase</fullName>
        <ecNumber evidence="2">2.7.10.1</ecNumber>
    </recommendedName>
</protein>
<dbReference type="InterPro" id="IPR013783">
    <property type="entry name" value="Ig-like_fold"/>
</dbReference>
<dbReference type="PROSITE" id="PS50853">
    <property type="entry name" value="FN3"/>
    <property type="match status" value="2"/>
</dbReference>
<evidence type="ECO:0000313" key="27">
    <source>
        <dbReference type="EMBL" id="KAK2552718.1"/>
    </source>
</evidence>
<dbReference type="AlphaFoldDB" id="A0AAD9Q154"/>
<evidence type="ECO:0000256" key="1">
    <source>
        <dbReference type="ARBA" id="ARBA00004251"/>
    </source>
</evidence>
<evidence type="ECO:0000256" key="16">
    <source>
        <dbReference type="ARBA" id="ARBA00023180"/>
    </source>
</evidence>
<dbReference type="PROSITE" id="PS50011">
    <property type="entry name" value="PROTEIN_KINASE_DOM"/>
    <property type="match status" value="1"/>
</dbReference>
<evidence type="ECO:0000256" key="8">
    <source>
        <dbReference type="ARBA" id="ARBA00022737"/>
    </source>
</evidence>
<evidence type="ECO:0000256" key="15">
    <source>
        <dbReference type="ARBA" id="ARBA00023170"/>
    </source>
</evidence>
<dbReference type="Proteomes" id="UP001249851">
    <property type="component" value="Unassembled WGS sequence"/>
</dbReference>
<dbReference type="PRINTS" id="PR00109">
    <property type="entry name" value="TYRKINASE"/>
</dbReference>
<dbReference type="SUPFAM" id="SSF56112">
    <property type="entry name" value="Protein kinase-like (PK-like)"/>
    <property type="match status" value="1"/>
</dbReference>
<name>A0AAD9Q154_ACRCE</name>
<dbReference type="Gene3D" id="2.60.40.10">
    <property type="entry name" value="Immunoglobulins"/>
    <property type="match status" value="2"/>
</dbReference>
<evidence type="ECO:0000256" key="3">
    <source>
        <dbReference type="ARBA" id="ARBA00022475"/>
    </source>
</evidence>
<proteinExistence type="predicted"/>
<dbReference type="EMBL" id="JARQWQ010000084">
    <property type="protein sequence ID" value="KAK2552718.1"/>
    <property type="molecule type" value="Genomic_DNA"/>
</dbReference>
<dbReference type="InterPro" id="IPR001090">
    <property type="entry name" value="Ephrin_rcpt_lig-bd_dom"/>
</dbReference>
<evidence type="ECO:0000256" key="7">
    <source>
        <dbReference type="ARBA" id="ARBA00022729"/>
    </source>
</evidence>
<dbReference type="SUPFAM" id="SSF47769">
    <property type="entry name" value="SAM/Pointed domain"/>
    <property type="match status" value="1"/>
</dbReference>
<dbReference type="Pfam" id="PF00536">
    <property type="entry name" value="SAM_1"/>
    <property type="match status" value="1"/>
</dbReference>
<evidence type="ECO:0000256" key="18">
    <source>
        <dbReference type="PIRSR" id="PIRSR000666-2"/>
    </source>
</evidence>
<feature type="active site" description="Proton acceptor" evidence="17">
    <location>
        <position position="711"/>
    </location>
</feature>
<keyword evidence="13 21" id="KW-0472">Membrane</keyword>
<dbReference type="PIRSF" id="PIRSF000666">
    <property type="entry name" value="TyrPK_ephrin_receptor"/>
    <property type="match status" value="1"/>
</dbReference>
<dbReference type="InterPro" id="IPR050449">
    <property type="entry name" value="Ephrin_rcpt_TKs"/>
</dbReference>
<evidence type="ECO:0000256" key="20">
    <source>
        <dbReference type="PROSITE-ProRule" id="PRU10141"/>
    </source>
</evidence>
<evidence type="ECO:0000256" key="11">
    <source>
        <dbReference type="ARBA" id="ARBA00022840"/>
    </source>
</evidence>
<evidence type="ECO:0000256" key="6">
    <source>
        <dbReference type="ARBA" id="ARBA00022692"/>
    </source>
</evidence>
<dbReference type="FunFam" id="3.30.200.20:FF:000802">
    <property type="entry name" value="Ephrin receptor 1"/>
    <property type="match status" value="1"/>
</dbReference>
<keyword evidence="7 22" id="KW-0732">Signal</keyword>
<dbReference type="Pfam" id="PF00041">
    <property type="entry name" value="fn3"/>
    <property type="match status" value="1"/>
</dbReference>
<comment type="subcellular location">
    <subcellularLocation>
        <location evidence="1">Cell membrane</location>
        <topology evidence="1">Single-pass type I membrane protein</topology>
    </subcellularLocation>
</comment>
<dbReference type="PANTHER" id="PTHR46877:SF14">
    <property type="entry name" value="RECEPTOR PROTEIN-TYROSINE KINASE"/>
    <property type="match status" value="1"/>
</dbReference>
<dbReference type="InterPro" id="IPR008266">
    <property type="entry name" value="Tyr_kinase_AS"/>
</dbReference>
<gene>
    <name evidence="27" type="ORF">P5673_026126</name>
</gene>
<dbReference type="SUPFAM" id="SSF49265">
    <property type="entry name" value="Fibronectin type III"/>
    <property type="match status" value="1"/>
</dbReference>
<feature type="domain" description="SAM" evidence="24">
    <location>
        <begin position="871"/>
        <end position="935"/>
    </location>
</feature>
<feature type="signal peptide" evidence="22">
    <location>
        <begin position="1"/>
        <end position="20"/>
    </location>
</feature>
<dbReference type="InterPro" id="IPR016257">
    <property type="entry name" value="Tyr_kinase_ephrin_rcpt"/>
</dbReference>
<accession>A0AAD9Q154</accession>
<reference evidence="27" key="1">
    <citation type="journal article" date="2023" name="G3 (Bethesda)">
        <title>Whole genome assembly and annotation of the endangered Caribbean coral Acropora cervicornis.</title>
        <authorList>
            <person name="Selwyn J.D."/>
            <person name="Vollmer S.V."/>
        </authorList>
    </citation>
    <scope>NUCLEOTIDE SEQUENCE</scope>
    <source>
        <strain evidence="27">K2</strain>
    </source>
</reference>
<feature type="disulfide bond" evidence="19">
    <location>
        <begin position="102"/>
        <end position="109"/>
    </location>
</feature>
<dbReference type="PROSITE" id="PS51550">
    <property type="entry name" value="EPH_LBD"/>
    <property type="match status" value="1"/>
</dbReference>
<keyword evidence="9 18" id="KW-0547">Nucleotide-binding</keyword>
<keyword evidence="14" id="KW-0829">Tyrosine-protein kinase</keyword>
<comment type="caution">
    <text evidence="27">The sequence shown here is derived from an EMBL/GenBank/DDBJ whole genome shotgun (WGS) entry which is preliminary data.</text>
</comment>
<dbReference type="GO" id="GO:0005524">
    <property type="term" value="F:ATP binding"/>
    <property type="evidence" value="ECO:0007669"/>
    <property type="project" value="UniProtKB-UniRule"/>
</dbReference>
<dbReference type="GO" id="GO:0030425">
    <property type="term" value="C:dendrite"/>
    <property type="evidence" value="ECO:0007669"/>
    <property type="project" value="TreeGrafter"/>
</dbReference>
<dbReference type="PANTHER" id="PTHR46877">
    <property type="entry name" value="EPH RECEPTOR A5"/>
    <property type="match status" value="1"/>
</dbReference>
<dbReference type="Gene3D" id="3.30.200.20">
    <property type="entry name" value="Phosphorylase Kinase, domain 1"/>
    <property type="match status" value="1"/>
</dbReference>
<organism evidence="27 28">
    <name type="scientific">Acropora cervicornis</name>
    <name type="common">Staghorn coral</name>
    <dbReference type="NCBI Taxonomy" id="6130"/>
    <lineage>
        <taxon>Eukaryota</taxon>
        <taxon>Metazoa</taxon>
        <taxon>Cnidaria</taxon>
        <taxon>Anthozoa</taxon>
        <taxon>Hexacorallia</taxon>
        <taxon>Scleractinia</taxon>
        <taxon>Astrocoeniina</taxon>
        <taxon>Acroporidae</taxon>
        <taxon>Acropora</taxon>
    </lineage>
</organism>
<dbReference type="SMART" id="SM00615">
    <property type="entry name" value="EPH_lbd"/>
    <property type="match status" value="1"/>
</dbReference>
<evidence type="ECO:0000256" key="4">
    <source>
        <dbReference type="ARBA" id="ARBA00022553"/>
    </source>
</evidence>
<dbReference type="CDD" id="cd00063">
    <property type="entry name" value="FN3"/>
    <property type="match status" value="2"/>
</dbReference>
<evidence type="ECO:0000256" key="22">
    <source>
        <dbReference type="SAM" id="SignalP"/>
    </source>
</evidence>
<dbReference type="InterPro" id="IPR000719">
    <property type="entry name" value="Prot_kinase_dom"/>
</dbReference>
<keyword evidence="28" id="KW-1185">Reference proteome</keyword>
<dbReference type="InterPro" id="IPR011009">
    <property type="entry name" value="Kinase-like_dom_sf"/>
</dbReference>
<keyword evidence="6 21" id="KW-0812">Transmembrane</keyword>
<feature type="transmembrane region" description="Helical" evidence="21">
    <location>
        <begin position="503"/>
        <end position="529"/>
    </location>
</feature>
<dbReference type="Pfam" id="PF07714">
    <property type="entry name" value="PK_Tyr_Ser-Thr"/>
    <property type="match status" value="1"/>
</dbReference>
<dbReference type="Gene3D" id="2.60.120.260">
    <property type="entry name" value="Galactose-binding domain-like"/>
    <property type="match status" value="1"/>
</dbReference>
<dbReference type="SMART" id="SM00454">
    <property type="entry name" value="SAM"/>
    <property type="match status" value="1"/>
</dbReference>
<evidence type="ECO:0000256" key="10">
    <source>
        <dbReference type="ARBA" id="ARBA00022777"/>
    </source>
</evidence>
<dbReference type="PROSITE" id="PS00109">
    <property type="entry name" value="PROTEIN_KINASE_TYR"/>
    <property type="match status" value="1"/>
</dbReference>
<dbReference type="InterPro" id="IPR020635">
    <property type="entry name" value="Tyr_kinase_cat_dom"/>
</dbReference>
<dbReference type="FunFam" id="1.10.510.10:FF:000268">
    <property type="entry name" value="Receptor protein-tyrosine kinase"/>
    <property type="match status" value="1"/>
</dbReference>
<dbReference type="Gene3D" id="2.60.40.1770">
    <property type="entry name" value="ephrin a2 ectodomain"/>
    <property type="match status" value="1"/>
</dbReference>
<evidence type="ECO:0000256" key="14">
    <source>
        <dbReference type="ARBA" id="ARBA00023137"/>
    </source>
</evidence>
<reference evidence="27" key="2">
    <citation type="journal article" date="2023" name="Science">
        <title>Genomic signatures of disease resistance in endangered staghorn corals.</title>
        <authorList>
            <person name="Vollmer S.V."/>
            <person name="Selwyn J.D."/>
            <person name="Despard B.A."/>
            <person name="Roesel C.L."/>
        </authorList>
    </citation>
    <scope>NUCLEOTIDE SEQUENCE</scope>
    <source>
        <strain evidence="27">K2</strain>
    </source>
</reference>
<dbReference type="InterPro" id="IPR001660">
    <property type="entry name" value="SAM"/>
</dbReference>
<feature type="domain" description="Fibronectin type-III" evidence="25">
    <location>
        <begin position="283"/>
        <end position="390"/>
    </location>
</feature>
<dbReference type="InterPro" id="IPR001245">
    <property type="entry name" value="Ser-Thr/Tyr_kinase_cat_dom"/>
</dbReference>